<dbReference type="CDD" id="cd09917">
    <property type="entry name" value="F-box_SF"/>
    <property type="match status" value="1"/>
</dbReference>
<evidence type="ECO:0000259" key="1">
    <source>
        <dbReference type="PROSITE" id="PS50181"/>
    </source>
</evidence>
<dbReference type="PROSITE" id="PS50181">
    <property type="entry name" value="FBOX"/>
    <property type="match status" value="1"/>
</dbReference>
<dbReference type="GeneID" id="9808981"/>
<name>A0A6A5GJQ4_CAERE</name>
<reference evidence="2 3" key="1">
    <citation type="submission" date="2019-12" db="EMBL/GenBank/DDBJ databases">
        <title>Chromosome-level assembly of the Caenorhabditis remanei genome.</title>
        <authorList>
            <person name="Teterina A.A."/>
            <person name="Willis J.H."/>
            <person name="Phillips P.C."/>
        </authorList>
    </citation>
    <scope>NUCLEOTIDE SEQUENCE [LARGE SCALE GENOMIC DNA]</scope>
    <source>
        <strain evidence="2 3">PX506</strain>
        <tissue evidence="2">Whole organism</tissue>
    </source>
</reference>
<accession>A0A6A5GJQ4</accession>
<organism evidence="2 3">
    <name type="scientific">Caenorhabditis remanei</name>
    <name type="common">Caenorhabditis vulgaris</name>
    <dbReference type="NCBI Taxonomy" id="31234"/>
    <lineage>
        <taxon>Eukaryota</taxon>
        <taxon>Metazoa</taxon>
        <taxon>Ecdysozoa</taxon>
        <taxon>Nematoda</taxon>
        <taxon>Chromadorea</taxon>
        <taxon>Rhabditida</taxon>
        <taxon>Rhabditina</taxon>
        <taxon>Rhabditomorpha</taxon>
        <taxon>Rhabditoidea</taxon>
        <taxon>Rhabditidae</taxon>
        <taxon>Peloderinae</taxon>
        <taxon>Caenorhabditis</taxon>
    </lineage>
</organism>
<dbReference type="CTD" id="9808981"/>
<dbReference type="InterPro" id="IPR036047">
    <property type="entry name" value="F-box-like_dom_sf"/>
</dbReference>
<dbReference type="SMART" id="SM00256">
    <property type="entry name" value="FBOX"/>
    <property type="match status" value="1"/>
</dbReference>
<dbReference type="EMBL" id="WUAV01000005">
    <property type="protein sequence ID" value="KAF1754836.1"/>
    <property type="molecule type" value="Genomic_DNA"/>
</dbReference>
<feature type="domain" description="F-box" evidence="1">
    <location>
        <begin position="4"/>
        <end position="57"/>
    </location>
</feature>
<dbReference type="InterPro" id="IPR001810">
    <property type="entry name" value="F-box_dom"/>
</dbReference>
<protein>
    <recommendedName>
        <fullName evidence="1">F-box domain-containing protein</fullName>
    </recommendedName>
</protein>
<sequence length="136" mass="15897">MNADVPLLKLPDVAMNRILRHCEYPDFARLRKTCHSLRGFLDTTRPDARMDKTYVNSSTFNRCMIRYNETISLSDTVGKFGVQPYESEWARSSRQWFFCIPYDNTKVLKLDVNNRTFIKYERDSAADVPYAAVLIN</sequence>
<dbReference type="Proteomes" id="UP000483820">
    <property type="component" value="Chromosome V"/>
</dbReference>
<gene>
    <name evidence="2" type="ORF">GCK72_021401</name>
</gene>
<dbReference type="RefSeq" id="XP_053583149.1">
    <property type="nucleotide sequence ID" value="XM_053734236.1"/>
</dbReference>
<evidence type="ECO:0000313" key="2">
    <source>
        <dbReference type="EMBL" id="KAF1754836.1"/>
    </source>
</evidence>
<dbReference type="KEGG" id="crq:GCK72_021401"/>
<evidence type="ECO:0000313" key="3">
    <source>
        <dbReference type="Proteomes" id="UP000483820"/>
    </source>
</evidence>
<dbReference type="AlphaFoldDB" id="A0A6A5GJQ4"/>
<dbReference type="Pfam" id="PF00646">
    <property type="entry name" value="F-box"/>
    <property type="match status" value="1"/>
</dbReference>
<comment type="caution">
    <text evidence="2">The sequence shown here is derived from an EMBL/GenBank/DDBJ whole genome shotgun (WGS) entry which is preliminary data.</text>
</comment>
<proteinExistence type="predicted"/>
<dbReference type="SUPFAM" id="SSF81383">
    <property type="entry name" value="F-box domain"/>
    <property type="match status" value="1"/>
</dbReference>